<evidence type="ECO:0000256" key="7">
    <source>
        <dbReference type="ARBA" id="ARBA00023136"/>
    </source>
</evidence>
<proteinExistence type="inferred from homology"/>
<keyword evidence="4" id="KW-1003">Cell membrane</keyword>
<feature type="transmembrane region" description="Helical" evidence="8">
    <location>
        <begin position="384"/>
        <end position="405"/>
    </location>
</feature>
<accession>A0A944C6X7</accession>
<dbReference type="Pfam" id="PF07690">
    <property type="entry name" value="MFS_1"/>
    <property type="match status" value="1"/>
</dbReference>
<evidence type="ECO:0000313" key="11">
    <source>
        <dbReference type="Proteomes" id="UP000705379"/>
    </source>
</evidence>
<dbReference type="PROSITE" id="PS00216">
    <property type="entry name" value="SUGAR_TRANSPORT_1"/>
    <property type="match status" value="1"/>
</dbReference>
<dbReference type="GO" id="GO:0042910">
    <property type="term" value="F:xenobiotic transmembrane transporter activity"/>
    <property type="evidence" value="ECO:0007669"/>
    <property type="project" value="InterPro"/>
</dbReference>
<feature type="transmembrane region" description="Helical" evidence="8">
    <location>
        <begin position="220"/>
        <end position="238"/>
    </location>
</feature>
<comment type="subcellular location">
    <subcellularLocation>
        <location evidence="8">Cell inner membrane</location>
        <topology evidence="8">Multi-pass membrane protein</topology>
    </subcellularLocation>
    <subcellularLocation>
        <location evidence="1">Cell membrane</location>
        <topology evidence="1">Multi-pass membrane protein</topology>
    </subcellularLocation>
</comment>
<dbReference type="NCBIfam" id="TIGR00710">
    <property type="entry name" value="efflux_Bcr_CflA"/>
    <property type="match status" value="1"/>
</dbReference>
<reference evidence="10" key="2">
    <citation type="journal article" date="2021" name="Microorganisms">
        <title>Bacterial Dimethylsulfoniopropionate Biosynthesis in the East China Sea.</title>
        <authorList>
            <person name="Liu J."/>
            <person name="Zhang Y."/>
            <person name="Liu J."/>
            <person name="Zhong H."/>
            <person name="Williams B.T."/>
            <person name="Zheng Y."/>
            <person name="Curson A.R.J."/>
            <person name="Sun C."/>
            <person name="Sun H."/>
            <person name="Song D."/>
            <person name="Wagner Mackenzie B."/>
            <person name="Bermejo Martinez A."/>
            <person name="Todd J.D."/>
            <person name="Zhang X.H."/>
        </authorList>
    </citation>
    <scope>NUCLEOTIDE SEQUENCE</scope>
    <source>
        <strain evidence="10">AESS21</strain>
    </source>
</reference>
<dbReference type="PRINTS" id="PR01036">
    <property type="entry name" value="TCRTETB"/>
</dbReference>
<feature type="transmembrane region" description="Helical" evidence="8">
    <location>
        <begin position="109"/>
        <end position="130"/>
    </location>
</feature>
<evidence type="ECO:0000256" key="6">
    <source>
        <dbReference type="ARBA" id="ARBA00022989"/>
    </source>
</evidence>
<sequence>MTTKTSTAYETAPRRVPSLAILIAISTVAPVSMNIFLPSLAGMVEAFDTTTATVQLTMSVYFAAVAAAQIFLGPLSDRYGRRPVILAGMALYVVGSVLCLLAPTIETLILARVVQAIGGCTGLALGRAIVRDLYERDKAASMIGYVTMGMTVGPMLGPVFGGLLDESYGWQGGFYLMVGLGAAVLVASLFNLHETNHKKTSSGGLSGLWRNYRSLGRHRLFWAYALTAMFTSSVYFAYLGGAPFIAAKKFGMGPAEMGLYFMFVAVGYIVGNGISGRVAARVGILKMVVVGSALPAIAIIALIIDAGLGLAHPLALFLPMFMIGLGNGICLPSAVSGAVSVNPELAGAASGLSGSLQIGLGAFTSALVAWLLSDAMWPASIWPMVTVMALGTVGAYSCVFAAIVLERRA</sequence>
<dbReference type="InterPro" id="IPR004812">
    <property type="entry name" value="Efflux_drug-R_Bcr/CmlA"/>
</dbReference>
<dbReference type="SUPFAM" id="SSF103473">
    <property type="entry name" value="MFS general substrate transporter"/>
    <property type="match status" value="1"/>
</dbReference>
<organism evidence="10 11">
    <name type="scientific">Roseibium polysiphoniae</name>
    <dbReference type="NCBI Taxonomy" id="2571221"/>
    <lineage>
        <taxon>Bacteria</taxon>
        <taxon>Pseudomonadati</taxon>
        <taxon>Pseudomonadota</taxon>
        <taxon>Alphaproteobacteria</taxon>
        <taxon>Hyphomicrobiales</taxon>
        <taxon>Stappiaceae</taxon>
        <taxon>Roseibium</taxon>
    </lineage>
</organism>
<dbReference type="AlphaFoldDB" id="A0A944C6X7"/>
<evidence type="ECO:0000313" key="10">
    <source>
        <dbReference type="EMBL" id="MBS8258915.1"/>
    </source>
</evidence>
<feature type="transmembrane region" description="Helical" evidence="8">
    <location>
        <begin position="84"/>
        <end position="103"/>
    </location>
</feature>
<dbReference type="CDD" id="cd17320">
    <property type="entry name" value="MFS_MdfA_MDR_like"/>
    <property type="match status" value="1"/>
</dbReference>
<dbReference type="Gene3D" id="1.20.1720.10">
    <property type="entry name" value="Multidrug resistance protein D"/>
    <property type="match status" value="1"/>
</dbReference>
<protein>
    <recommendedName>
        <fullName evidence="8">Bcr/CflA family efflux transporter</fullName>
    </recommendedName>
</protein>
<evidence type="ECO:0000256" key="1">
    <source>
        <dbReference type="ARBA" id="ARBA00004651"/>
    </source>
</evidence>
<dbReference type="GO" id="GO:1990961">
    <property type="term" value="P:xenobiotic detoxification by transmembrane export across the plasma membrane"/>
    <property type="evidence" value="ECO:0007669"/>
    <property type="project" value="InterPro"/>
</dbReference>
<feature type="transmembrane region" description="Helical" evidence="8">
    <location>
        <begin position="258"/>
        <end position="275"/>
    </location>
</feature>
<evidence type="ECO:0000256" key="8">
    <source>
        <dbReference type="RuleBase" id="RU365088"/>
    </source>
</evidence>
<comment type="similarity">
    <text evidence="2 8">Belongs to the major facilitator superfamily. Bcr/CmlA family.</text>
</comment>
<evidence type="ECO:0000256" key="5">
    <source>
        <dbReference type="ARBA" id="ARBA00022692"/>
    </source>
</evidence>
<dbReference type="PANTHER" id="PTHR23502">
    <property type="entry name" value="MAJOR FACILITATOR SUPERFAMILY"/>
    <property type="match status" value="1"/>
</dbReference>
<feature type="transmembrane region" description="Helical" evidence="8">
    <location>
        <begin position="52"/>
        <end position="72"/>
    </location>
</feature>
<dbReference type="Proteomes" id="UP000705379">
    <property type="component" value="Unassembled WGS sequence"/>
</dbReference>
<dbReference type="RefSeq" id="WP_213214644.1">
    <property type="nucleotide sequence ID" value="NZ_QTKU01000001.1"/>
</dbReference>
<dbReference type="InterPro" id="IPR020846">
    <property type="entry name" value="MFS_dom"/>
</dbReference>
<feature type="domain" description="Major facilitator superfamily (MFS) profile" evidence="9">
    <location>
        <begin position="18"/>
        <end position="409"/>
    </location>
</feature>
<feature type="transmembrane region" description="Helical" evidence="8">
    <location>
        <begin position="316"/>
        <end position="339"/>
    </location>
</feature>
<dbReference type="EMBL" id="QTKU01000001">
    <property type="protein sequence ID" value="MBS8258915.1"/>
    <property type="molecule type" value="Genomic_DNA"/>
</dbReference>
<dbReference type="GO" id="GO:0005886">
    <property type="term" value="C:plasma membrane"/>
    <property type="evidence" value="ECO:0007669"/>
    <property type="project" value="UniProtKB-SubCell"/>
</dbReference>
<feature type="transmembrane region" description="Helical" evidence="8">
    <location>
        <begin position="173"/>
        <end position="192"/>
    </location>
</feature>
<dbReference type="InterPro" id="IPR036259">
    <property type="entry name" value="MFS_trans_sf"/>
</dbReference>
<keyword evidence="6 8" id="KW-1133">Transmembrane helix</keyword>
<evidence type="ECO:0000256" key="3">
    <source>
        <dbReference type="ARBA" id="ARBA00022448"/>
    </source>
</evidence>
<keyword evidence="8" id="KW-0997">Cell inner membrane</keyword>
<evidence type="ECO:0000256" key="2">
    <source>
        <dbReference type="ARBA" id="ARBA00006236"/>
    </source>
</evidence>
<name>A0A944C6X7_9HYPH</name>
<dbReference type="InterPro" id="IPR005829">
    <property type="entry name" value="Sugar_transporter_CS"/>
</dbReference>
<keyword evidence="7 8" id="KW-0472">Membrane</keyword>
<dbReference type="InterPro" id="IPR011701">
    <property type="entry name" value="MFS"/>
</dbReference>
<feature type="transmembrane region" description="Helical" evidence="8">
    <location>
        <begin position="287"/>
        <end position="310"/>
    </location>
</feature>
<keyword evidence="3 8" id="KW-0813">Transport</keyword>
<comment type="caution">
    <text evidence="10">The sequence shown here is derived from an EMBL/GenBank/DDBJ whole genome shotgun (WGS) entry which is preliminary data.</text>
</comment>
<dbReference type="PANTHER" id="PTHR23502:SF132">
    <property type="entry name" value="POLYAMINE TRANSPORTER 2-RELATED"/>
    <property type="match status" value="1"/>
</dbReference>
<gene>
    <name evidence="10" type="ORF">DYI23_01680</name>
</gene>
<evidence type="ECO:0000256" key="4">
    <source>
        <dbReference type="ARBA" id="ARBA00022475"/>
    </source>
</evidence>
<evidence type="ECO:0000259" key="9">
    <source>
        <dbReference type="PROSITE" id="PS50850"/>
    </source>
</evidence>
<feature type="transmembrane region" description="Helical" evidence="8">
    <location>
        <begin position="20"/>
        <end position="40"/>
    </location>
</feature>
<reference evidence="10" key="1">
    <citation type="submission" date="2018-08" db="EMBL/GenBank/DDBJ databases">
        <authorList>
            <person name="Jin W."/>
            <person name="Wang H."/>
            <person name="Yang Y."/>
            <person name="Li M."/>
            <person name="Liu J."/>
        </authorList>
    </citation>
    <scope>NUCLEOTIDE SEQUENCE</scope>
    <source>
        <strain evidence="10">AESS21</strain>
    </source>
</reference>
<feature type="transmembrane region" description="Helical" evidence="8">
    <location>
        <begin position="142"/>
        <end position="161"/>
    </location>
</feature>
<keyword evidence="5 8" id="KW-0812">Transmembrane</keyword>
<dbReference type="PROSITE" id="PS50850">
    <property type="entry name" value="MFS"/>
    <property type="match status" value="1"/>
</dbReference>
<feature type="transmembrane region" description="Helical" evidence="8">
    <location>
        <begin position="351"/>
        <end position="372"/>
    </location>
</feature>